<evidence type="ECO:0000256" key="1">
    <source>
        <dbReference type="SAM" id="MobiDB-lite"/>
    </source>
</evidence>
<protein>
    <submittedName>
        <fullName evidence="3">Uncharacterized protein</fullName>
    </submittedName>
</protein>
<feature type="chain" id="PRO_5036210093" evidence="2">
    <location>
        <begin position="20"/>
        <end position="204"/>
    </location>
</feature>
<accession>A0A7R9BFG3</accession>
<evidence type="ECO:0000313" key="4">
    <source>
        <dbReference type="Proteomes" id="UP000678499"/>
    </source>
</evidence>
<feature type="signal peptide" evidence="2">
    <location>
        <begin position="1"/>
        <end position="19"/>
    </location>
</feature>
<dbReference type="EMBL" id="CAJPEX010000156">
    <property type="protein sequence ID" value="CAG0913813.1"/>
    <property type="molecule type" value="Genomic_DNA"/>
</dbReference>
<keyword evidence="2" id="KW-0732">Signal</keyword>
<evidence type="ECO:0000256" key="2">
    <source>
        <dbReference type="SAM" id="SignalP"/>
    </source>
</evidence>
<dbReference type="Proteomes" id="UP000678499">
    <property type="component" value="Unassembled WGS sequence"/>
</dbReference>
<evidence type="ECO:0000313" key="3">
    <source>
        <dbReference type="EMBL" id="CAD7273661.1"/>
    </source>
</evidence>
<sequence length="204" mass="21900">MKLLFLSVFLIGCVVSSHGRASSPIEPHIVAVQQGSSAQLHDRQSSKVGKPSNNAGVEADKEFPPIAPISNRGLHGRNRRHRTKRQAGSSSTAGIGESVMALIANLMRESGFGGGSGVNGEVEFSSGFGRTMNSVFTIVRNQANALLHLLRALAPLDGILADNNWRLAQTAMMRQETASTFNIIMDLLLQVVRGIMRLFGGMAY</sequence>
<reference evidence="3" key="1">
    <citation type="submission" date="2020-11" db="EMBL/GenBank/DDBJ databases">
        <authorList>
            <person name="Tran Van P."/>
        </authorList>
    </citation>
    <scope>NUCLEOTIDE SEQUENCE</scope>
</reference>
<gene>
    <name evidence="3" type="ORF">NMOB1V02_LOCUS1535</name>
</gene>
<organism evidence="3">
    <name type="scientific">Notodromas monacha</name>
    <dbReference type="NCBI Taxonomy" id="399045"/>
    <lineage>
        <taxon>Eukaryota</taxon>
        <taxon>Metazoa</taxon>
        <taxon>Ecdysozoa</taxon>
        <taxon>Arthropoda</taxon>
        <taxon>Crustacea</taxon>
        <taxon>Oligostraca</taxon>
        <taxon>Ostracoda</taxon>
        <taxon>Podocopa</taxon>
        <taxon>Podocopida</taxon>
        <taxon>Cypridocopina</taxon>
        <taxon>Cypridoidea</taxon>
        <taxon>Cyprididae</taxon>
        <taxon>Notodromas</taxon>
    </lineage>
</organism>
<dbReference type="EMBL" id="OA882193">
    <property type="protein sequence ID" value="CAD7273661.1"/>
    <property type="molecule type" value="Genomic_DNA"/>
</dbReference>
<proteinExistence type="predicted"/>
<name>A0A7R9BFG3_9CRUS</name>
<feature type="compositionally biased region" description="Basic residues" evidence="1">
    <location>
        <begin position="74"/>
        <end position="85"/>
    </location>
</feature>
<dbReference type="AlphaFoldDB" id="A0A7R9BFG3"/>
<feature type="region of interest" description="Disordered" evidence="1">
    <location>
        <begin position="33"/>
        <end position="91"/>
    </location>
</feature>
<keyword evidence="4" id="KW-1185">Reference proteome</keyword>